<protein>
    <recommendedName>
        <fullName evidence="3">HipA-like C-terminal domain-containing protein</fullName>
    </recommendedName>
</protein>
<keyword evidence="5" id="KW-1185">Reference proteome</keyword>
<evidence type="ECO:0000259" key="3">
    <source>
        <dbReference type="Pfam" id="PF07804"/>
    </source>
</evidence>
<sequence>MSISDIRIQRPDEIVDVSIWSVDDEYGKMYPKGARDKKVVFLSESSDYKFLGVESRRYLYKLSFNRYPDQYWVEIVAYRIGCLMNVPVPPAFVAIDSKENNCGALIEWFYKDIKNEYRESYTDGSSFMKHEIPNFDTVKGTQHNFETILSFEDKIENWVQDWTRIFIFDALIGNTDRHQDNWGTILRDYFKVTTVDDFKNETLVGIKFSQRRFLAPAFDNGTSMGHEIVEEKFRNFTTDDQLNKYIDKGLYHMKWAYADKEKLPIMEFIKKFIARFPEQRDLMRKCISFDIKDAEALVMDLTRFEVKDKLSESRARFMLRLLEQRQKRLLKILEEK</sequence>
<feature type="domain" description="HipA-like C-terminal" evidence="3">
    <location>
        <begin position="32"/>
        <end position="188"/>
    </location>
</feature>
<evidence type="ECO:0000313" key="5">
    <source>
        <dbReference type="Proteomes" id="UP000282196"/>
    </source>
</evidence>
<dbReference type="Proteomes" id="UP000282196">
    <property type="component" value="Unassembled WGS sequence"/>
</dbReference>
<gene>
    <name evidence="4" type="ORF">RDn1_081</name>
</gene>
<dbReference type="AlphaFoldDB" id="A0A388TK31"/>
<keyword evidence="2" id="KW-0418">Kinase</keyword>
<organism evidence="4 5">
    <name type="scientific">Candidatus Termititenax dinenymphae</name>
    <dbReference type="NCBI Taxonomy" id="2218523"/>
    <lineage>
        <taxon>Bacteria</taxon>
        <taxon>Bacillati</taxon>
        <taxon>Candidatus Margulisiibacteriota</taxon>
        <taxon>Candidatus Termititenacia</taxon>
        <taxon>Candidatus Termititenacales</taxon>
        <taxon>Candidatus Termititenacaceae</taxon>
        <taxon>Candidatus Termititenax</taxon>
    </lineage>
</organism>
<dbReference type="GO" id="GO:0016301">
    <property type="term" value="F:kinase activity"/>
    <property type="evidence" value="ECO:0007669"/>
    <property type="project" value="UniProtKB-KW"/>
</dbReference>
<evidence type="ECO:0000256" key="2">
    <source>
        <dbReference type="ARBA" id="ARBA00022777"/>
    </source>
</evidence>
<proteinExistence type="predicted"/>
<dbReference type="Pfam" id="PF07804">
    <property type="entry name" value="HipA_C"/>
    <property type="match status" value="1"/>
</dbReference>
<keyword evidence="1" id="KW-0808">Transferase</keyword>
<dbReference type="InterPro" id="IPR012893">
    <property type="entry name" value="HipA-like_C"/>
</dbReference>
<evidence type="ECO:0000256" key="1">
    <source>
        <dbReference type="ARBA" id="ARBA00022679"/>
    </source>
</evidence>
<comment type="caution">
    <text evidence="4">The sequence shown here is derived from an EMBL/GenBank/DDBJ whole genome shotgun (WGS) entry which is preliminary data.</text>
</comment>
<dbReference type="EMBL" id="BGZP01000001">
    <property type="protein sequence ID" value="GBR77422.1"/>
    <property type="molecule type" value="Genomic_DNA"/>
</dbReference>
<name>A0A388TK31_9BACT</name>
<reference evidence="4 5" key="1">
    <citation type="journal article" date="2019" name="ISME J.">
        <title>Genome analyses of uncultured TG2/ZB3 bacteria in 'Margulisbacteria' specifically attached to ectosymbiotic spirochetes of protists in the termite gut.</title>
        <authorList>
            <person name="Utami Y.D."/>
            <person name="Kuwahara H."/>
            <person name="Igai K."/>
            <person name="Murakami T."/>
            <person name="Sugaya K."/>
            <person name="Morikawa T."/>
            <person name="Nagura Y."/>
            <person name="Yuki M."/>
            <person name="Deevong P."/>
            <person name="Inoue T."/>
            <person name="Kihara K."/>
            <person name="Lo N."/>
            <person name="Yamada A."/>
            <person name="Ohkuma M."/>
            <person name="Hongoh Y."/>
        </authorList>
    </citation>
    <scope>NUCLEOTIDE SEQUENCE [LARGE SCALE GENOMIC DNA]</scope>
    <source>
        <strain evidence="4">RsDinE6-01</strain>
    </source>
</reference>
<dbReference type="Gene3D" id="1.10.1070.20">
    <property type="match status" value="1"/>
</dbReference>
<accession>A0A388TK31</accession>
<evidence type="ECO:0000313" key="4">
    <source>
        <dbReference type="EMBL" id="GBR77422.1"/>
    </source>
</evidence>